<feature type="chain" id="PRO_5021466245" evidence="1">
    <location>
        <begin position="24"/>
        <end position="216"/>
    </location>
</feature>
<feature type="signal peptide" evidence="1">
    <location>
        <begin position="1"/>
        <end position="23"/>
    </location>
</feature>
<dbReference type="AlphaFoldDB" id="A0A4Y8ZTV3"/>
<reference evidence="2 3" key="1">
    <citation type="submission" date="2019-03" db="EMBL/GenBank/DDBJ databases">
        <title>Genome sequence of Sphingomonas sp. 17J27-24.</title>
        <authorList>
            <person name="Kim M."/>
            <person name="Maeng S."/>
            <person name="Sathiyaraj S."/>
        </authorList>
    </citation>
    <scope>NUCLEOTIDE SEQUENCE [LARGE SCALE GENOMIC DNA]</scope>
    <source>
        <strain evidence="2 3">17J27-24</strain>
    </source>
</reference>
<evidence type="ECO:0000256" key="1">
    <source>
        <dbReference type="SAM" id="SignalP"/>
    </source>
</evidence>
<keyword evidence="3" id="KW-1185">Reference proteome</keyword>
<name>A0A4Y8ZTV3_9SPHN</name>
<dbReference type="Proteomes" id="UP000298213">
    <property type="component" value="Unassembled WGS sequence"/>
</dbReference>
<sequence length="216" mass="23743">MRKYCVRSVLAAGLLAAVSPALSQLYFTEQNFKPGPIEGSDPLVGLPIPGATPAEYRAHLLWNMRAGLNVAALQCQFSPYLRSVQNYNGILAHHSAELASAYSTLNGYFKRVHGARGQKQFDDYTTITYNNFSTLQAQMGFCQVASDIAKEALAAPKGGLYAVGQRRMRELRNALVPVQEAAMAYNPYSITVPTLPPLRDDCWDKKGQLKSKCAPR</sequence>
<keyword evidence="1" id="KW-0732">Signal</keyword>
<accession>A0A4Y8ZTV3</accession>
<dbReference type="OrthoDB" id="7467144at2"/>
<comment type="caution">
    <text evidence="2">The sequence shown here is derived from an EMBL/GenBank/DDBJ whole genome shotgun (WGS) entry which is preliminary data.</text>
</comment>
<evidence type="ECO:0000313" key="3">
    <source>
        <dbReference type="Proteomes" id="UP000298213"/>
    </source>
</evidence>
<organism evidence="2 3">
    <name type="scientific">Sphingomonas parva</name>
    <dbReference type="NCBI Taxonomy" id="2555898"/>
    <lineage>
        <taxon>Bacteria</taxon>
        <taxon>Pseudomonadati</taxon>
        <taxon>Pseudomonadota</taxon>
        <taxon>Alphaproteobacteria</taxon>
        <taxon>Sphingomonadales</taxon>
        <taxon>Sphingomonadaceae</taxon>
        <taxon>Sphingomonas</taxon>
    </lineage>
</organism>
<gene>
    <name evidence="2" type="ORF">E2493_12680</name>
</gene>
<proteinExistence type="predicted"/>
<dbReference type="EMBL" id="SPDV01000022">
    <property type="protein sequence ID" value="TFI57896.1"/>
    <property type="molecule type" value="Genomic_DNA"/>
</dbReference>
<evidence type="ECO:0000313" key="2">
    <source>
        <dbReference type="EMBL" id="TFI57896.1"/>
    </source>
</evidence>
<protein>
    <submittedName>
        <fullName evidence="2">Uncharacterized protein</fullName>
    </submittedName>
</protein>